<organism evidence="1">
    <name type="scientific">bioreactor metagenome</name>
    <dbReference type="NCBI Taxonomy" id="1076179"/>
    <lineage>
        <taxon>unclassified sequences</taxon>
        <taxon>metagenomes</taxon>
        <taxon>ecological metagenomes</taxon>
    </lineage>
</organism>
<reference evidence="1" key="1">
    <citation type="submission" date="2019-08" db="EMBL/GenBank/DDBJ databases">
        <authorList>
            <person name="Kucharzyk K."/>
            <person name="Murdoch R.W."/>
            <person name="Higgins S."/>
            <person name="Loffler F."/>
        </authorList>
    </citation>
    <scope>NUCLEOTIDE SEQUENCE</scope>
</reference>
<gene>
    <name evidence="1" type="ORF">SDC9_63426</name>
</gene>
<protein>
    <submittedName>
        <fullName evidence="1">Uncharacterized protein</fullName>
    </submittedName>
</protein>
<accession>A0A644XS03</accession>
<comment type="caution">
    <text evidence="1">The sequence shown here is derived from an EMBL/GenBank/DDBJ whole genome shotgun (WGS) entry which is preliminary data.</text>
</comment>
<sequence>MQVYLAVTPTQLQEASRFTRSFVHMAYRIGPESTLLRQSLLVQTQGGLLGLSDRDAPTVEEPEKLAAAALRECIRRSYSGAVLDWETPRPRGDLSLLAGAMGALFQKNRLTLYVPEAFAAAAPMAVVPVCTALSGGNLTQRLREATSSRSVGRLALDLERLMMDFPLPCPGGQGRPLCREELLGLLEREHPSVFFSPDLCARYFTYTRQNETHFVLFDDADTLLQKLRTGQSMGAQTAFFQYPEVDDLLGKLFGK</sequence>
<dbReference type="EMBL" id="VSSQ01002720">
    <property type="protein sequence ID" value="MPM17043.1"/>
    <property type="molecule type" value="Genomic_DNA"/>
</dbReference>
<evidence type="ECO:0000313" key="1">
    <source>
        <dbReference type="EMBL" id="MPM17043.1"/>
    </source>
</evidence>
<proteinExistence type="predicted"/>
<dbReference type="AlphaFoldDB" id="A0A644XS03"/>
<name>A0A644XS03_9ZZZZ</name>